<feature type="transmembrane region" description="Helical" evidence="7">
    <location>
        <begin position="161"/>
        <end position="183"/>
    </location>
</feature>
<dbReference type="Pfam" id="PF19300">
    <property type="entry name" value="BPD_transp_1_N"/>
    <property type="match status" value="1"/>
</dbReference>
<proteinExistence type="inferred from homology"/>
<name>A0ABS4BH93_9HYPH</name>
<keyword evidence="4 7" id="KW-0812">Transmembrane</keyword>
<evidence type="ECO:0000313" key="9">
    <source>
        <dbReference type="EMBL" id="MBP0616127.1"/>
    </source>
</evidence>
<dbReference type="PANTHER" id="PTHR43163:SF8">
    <property type="entry name" value="D,D-DIPEPTIDE TRANSPORT SYSTEM PERMEASE PROTEIN DDPB-RELATED"/>
    <property type="match status" value="1"/>
</dbReference>
<keyword evidence="6 7" id="KW-0472">Membrane</keyword>
<protein>
    <submittedName>
        <fullName evidence="9">ABC transporter permease</fullName>
    </submittedName>
</protein>
<comment type="similarity">
    <text evidence="7">Belongs to the binding-protein-dependent transport system permease family.</text>
</comment>
<accession>A0ABS4BH93</accession>
<dbReference type="InterPro" id="IPR035906">
    <property type="entry name" value="MetI-like_sf"/>
</dbReference>
<feature type="transmembrane region" description="Helical" evidence="7">
    <location>
        <begin position="230"/>
        <end position="249"/>
    </location>
</feature>
<reference evidence="9 10" key="1">
    <citation type="submission" date="2021-04" db="EMBL/GenBank/DDBJ databases">
        <title>Whole genome sequence of Jiella sp. KSK16Y-1.</title>
        <authorList>
            <person name="Tuo L."/>
        </authorList>
    </citation>
    <scope>NUCLEOTIDE SEQUENCE [LARGE SCALE GENOMIC DNA]</scope>
    <source>
        <strain evidence="9 10">KSK16Y-1</strain>
    </source>
</reference>
<feature type="transmembrane region" description="Helical" evidence="7">
    <location>
        <begin position="280"/>
        <end position="303"/>
    </location>
</feature>
<feature type="transmembrane region" description="Helical" evidence="7">
    <location>
        <begin position="128"/>
        <end position="149"/>
    </location>
</feature>
<feature type="domain" description="ABC transmembrane type-1" evidence="8">
    <location>
        <begin position="122"/>
        <end position="357"/>
    </location>
</feature>
<dbReference type="Proteomes" id="UP000678276">
    <property type="component" value="Unassembled WGS sequence"/>
</dbReference>
<comment type="subcellular location">
    <subcellularLocation>
        <location evidence="1 7">Cell membrane</location>
        <topology evidence="1 7">Multi-pass membrane protein</topology>
    </subcellularLocation>
</comment>
<dbReference type="PROSITE" id="PS50928">
    <property type="entry name" value="ABC_TM1"/>
    <property type="match status" value="1"/>
</dbReference>
<dbReference type="InterPro" id="IPR000515">
    <property type="entry name" value="MetI-like"/>
</dbReference>
<evidence type="ECO:0000313" key="10">
    <source>
        <dbReference type="Proteomes" id="UP000678276"/>
    </source>
</evidence>
<keyword evidence="5 7" id="KW-1133">Transmembrane helix</keyword>
<dbReference type="RefSeq" id="WP_209594616.1">
    <property type="nucleotide sequence ID" value="NZ_JAGJCF010000006.1"/>
</dbReference>
<evidence type="ECO:0000256" key="2">
    <source>
        <dbReference type="ARBA" id="ARBA00022448"/>
    </source>
</evidence>
<keyword evidence="10" id="KW-1185">Reference proteome</keyword>
<keyword evidence="2 7" id="KW-0813">Transport</keyword>
<evidence type="ECO:0000256" key="1">
    <source>
        <dbReference type="ARBA" id="ARBA00004651"/>
    </source>
</evidence>
<organism evidence="9 10">
    <name type="scientific">Jiella mangrovi</name>
    <dbReference type="NCBI Taxonomy" id="2821407"/>
    <lineage>
        <taxon>Bacteria</taxon>
        <taxon>Pseudomonadati</taxon>
        <taxon>Pseudomonadota</taxon>
        <taxon>Alphaproteobacteria</taxon>
        <taxon>Hyphomicrobiales</taxon>
        <taxon>Aurantimonadaceae</taxon>
        <taxon>Jiella</taxon>
    </lineage>
</organism>
<dbReference type="EMBL" id="JAGJCF010000006">
    <property type="protein sequence ID" value="MBP0616127.1"/>
    <property type="molecule type" value="Genomic_DNA"/>
</dbReference>
<evidence type="ECO:0000256" key="5">
    <source>
        <dbReference type="ARBA" id="ARBA00022989"/>
    </source>
</evidence>
<dbReference type="Gene3D" id="1.10.3720.10">
    <property type="entry name" value="MetI-like"/>
    <property type="match status" value="1"/>
</dbReference>
<dbReference type="SUPFAM" id="SSF161098">
    <property type="entry name" value="MetI-like"/>
    <property type="match status" value="1"/>
</dbReference>
<comment type="caution">
    <text evidence="9">The sequence shown here is derived from an EMBL/GenBank/DDBJ whole genome shotgun (WGS) entry which is preliminary data.</text>
</comment>
<evidence type="ECO:0000256" key="7">
    <source>
        <dbReference type="RuleBase" id="RU363032"/>
    </source>
</evidence>
<feature type="transmembrane region" description="Helical" evidence="7">
    <location>
        <begin position="36"/>
        <end position="57"/>
    </location>
</feature>
<dbReference type="InterPro" id="IPR045621">
    <property type="entry name" value="BPD_transp_1_N"/>
</dbReference>
<feature type="transmembrane region" description="Helical" evidence="7">
    <location>
        <begin position="334"/>
        <end position="360"/>
    </location>
</feature>
<evidence type="ECO:0000259" key="8">
    <source>
        <dbReference type="PROSITE" id="PS50928"/>
    </source>
</evidence>
<dbReference type="PANTHER" id="PTHR43163">
    <property type="entry name" value="DIPEPTIDE TRANSPORT SYSTEM PERMEASE PROTEIN DPPB-RELATED"/>
    <property type="match status" value="1"/>
</dbReference>
<evidence type="ECO:0000256" key="3">
    <source>
        <dbReference type="ARBA" id="ARBA00022475"/>
    </source>
</evidence>
<evidence type="ECO:0000256" key="6">
    <source>
        <dbReference type="ARBA" id="ARBA00023136"/>
    </source>
</evidence>
<gene>
    <name evidence="9" type="ORF">J6595_11090</name>
</gene>
<dbReference type="Pfam" id="PF00528">
    <property type="entry name" value="BPD_transp_1"/>
    <property type="match status" value="1"/>
</dbReference>
<keyword evidence="3" id="KW-1003">Cell membrane</keyword>
<evidence type="ECO:0000256" key="4">
    <source>
        <dbReference type="ARBA" id="ARBA00022692"/>
    </source>
</evidence>
<dbReference type="CDD" id="cd06261">
    <property type="entry name" value="TM_PBP2"/>
    <property type="match status" value="1"/>
</dbReference>
<sequence length="365" mass="38950">MSVSQGAHDPASAEEEAAIAGTGLLPRIAGRFGKTLFSLFVTLFGLLLVTFAIARLVPLDPALAVVGPRATQAQYEAARKEMGLDQPIPVQFVNYLSDVVRGDFGRSNLTSRPVIDDVRDAFPATLELATLATLLGVLLGVPAGVVSAVNQGRWPDHVLRVVGLLGYSMPVFWLGLIALLIFYGQLGWVGGPGQLDVSYELSYELDVTAYTGSILIDSALSGAWDVFANALTHIALPVFVLGYFSLAYISRMTRSFMLEQLGQEYVTAARVKGVPEGRVIWVHALGNAMVPLITVIALSYAALLEGSVLTETVFAWPGLGLYITQALFAADLNAVLGGTVVIGVAFIVLNLLSDLLYTVVDPRAR</sequence>